<feature type="non-terminal residue" evidence="3">
    <location>
        <position position="104"/>
    </location>
</feature>
<reference evidence="3" key="1">
    <citation type="submission" date="2021-02" db="EMBL/GenBank/DDBJ databases">
        <authorList>
            <person name="Dougan E. K."/>
            <person name="Rhodes N."/>
            <person name="Thang M."/>
            <person name="Chan C."/>
        </authorList>
    </citation>
    <scope>NUCLEOTIDE SEQUENCE</scope>
</reference>
<dbReference type="AlphaFoldDB" id="A0A813LW65"/>
<dbReference type="EMBL" id="CAJNNW010037280">
    <property type="protein sequence ID" value="CAE8740568.1"/>
    <property type="molecule type" value="Genomic_DNA"/>
</dbReference>
<gene>
    <name evidence="2" type="ORF">PGLA1383_LOCUS44176</name>
    <name evidence="3" type="ORF">PGLA2088_LOCUS50077</name>
</gene>
<feature type="signal peptide" evidence="1">
    <location>
        <begin position="1"/>
        <end position="33"/>
    </location>
</feature>
<dbReference type="Proteomes" id="UP000654075">
    <property type="component" value="Unassembled WGS sequence"/>
</dbReference>
<dbReference type="Proteomes" id="UP000626109">
    <property type="component" value="Unassembled WGS sequence"/>
</dbReference>
<evidence type="ECO:0000313" key="3">
    <source>
        <dbReference type="EMBL" id="CAE8740568.1"/>
    </source>
</evidence>
<protein>
    <submittedName>
        <fullName evidence="3">Uncharacterized protein</fullName>
    </submittedName>
</protein>
<feature type="chain" id="PRO_5036408993" evidence="1">
    <location>
        <begin position="34"/>
        <end position="104"/>
    </location>
</feature>
<dbReference type="EMBL" id="CAJNNV010029165">
    <property type="protein sequence ID" value="CAE8627391.1"/>
    <property type="molecule type" value="Genomic_DNA"/>
</dbReference>
<evidence type="ECO:0000313" key="4">
    <source>
        <dbReference type="Proteomes" id="UP000626109"/>
    </source>
</evidence>
<name>A0A813LW65_POLGL</name>
<evidence type="ECO:0000256" key="1">
    <source>
        <dbReference type="SAM" id="SignalP"/>
    </source>
</evidence>
<evidence type="ECO:0000313" key="2">
    <source>
        <dbReference type="EMBL" id="CAE8627391.1"/>
    </source>
</evidence>
<organism evidence="3 4">
    <name type="scientific">Polarella glacialis</name>
    <name type="common">Dinoflagellate</name>
    <dbReference type="NCBI Taxonomy" id="89957"/>
    <lineage>
        <taxon>Eukaryota</taxon>
        <taxon>Sar</taxon>
        <taxon>Alveolata</taxon>
        <taxon>Dinophyceae</taxon>
        <taxon>Suessiales</taxon>
        <taxon>Suessiaceae</taxon>
        <taxon>Polarella</taxon>
    </lineage>
</organism>
<evidence type="ECO:0000313" key="5">
    <source>
        <dbReference type="Proteomes" id="UP000654075"/>
    </source>
</evidence>
<keyword evidence="1" id="KW-0732">Signal</keyword>
<feature type="non-terminal residue" evidence="3">
    <location>
        <position position="1"/>
    </location>
</feature>
<proteinExistence type="predicted"/>
<comment type="caution">
    <text evidence="3">The sequence shown here is derived from an EMBL/GenBank/DDBJ whole genome shotgun (WGS) entry which is preliminary data.</text>
</comment>
<accession>A0A813LW65</accession>
<sequence length="104" mass="11086">VCPLELAMFTMLKQGLLVGLLSAAAWAPAKVAGADEACATNDDLILIQLRNEPCQRKVVGRHDHSAGTEPGNPDFGPNVFVLEPGADVTPELQKIYDAGHDYSN</sequence>
<keyword evidence="5" id="KW-1185">Reference proteome</keyword>